<dbReference type="EC" id="1.6.5.11" evidence="4"/>
<dbReference type="AlphaFoldDB" id="A0A174IAD4"/>
<keyword evidence="3" id="KW-0411">Iron-sulfur</keyword>
<dbReference type="GO" id="GO:0046872">
    <property type="term" value="F:metal ion binding"/>
    <property type="evidence" value="ECO:0007669"/>
    <property type="project" value="UniProtKB-KW"/>
</dbReference>
<evidence type="ECO:0000256" key="3">
    <source>
        <dbReference type="ARBA" id="ARBA00023014"/>
    </source>
</evidence>
<dbReference type="InterPro" id="IPR041921">
    <property type="entry name" value="NuoE_N"/>
</dbReference>
<accession>A0A174IAD4</accession>
<dbReference type="Proteomes" id="UP000095651">
    <property type="component" value="Unassembled WGS sequence"/>
</dbReference>
<dbReference type="Gene3D" id="3.40.30.10">
    <property type="entry name" value="Glutaredoxin"/>
    <property type="match status" value="1"/>
</dbReference>
<dbReference type="CDD" id="cd02980">
    <property type="entry name" value="TRX_Fd_family"/>
    <property type="match status" value="1"/>
</dbReference>
<keyword evidence="2" id="KW-0408">Iron</keyword>
<evidence type="ECO:0000313" key="5">
    <source>
        <dbReference type="Proteomes" id="UP000095651"/>
    </source>
</evidence>
<keyword evidence="1" id="KW-0479">Metal-binding</keyword>
<proteinExistence type="predicted"/>
<protein>
    <submittedName>
        <fullName evidence="4">NADH:ubiquinone oxidoreductase 24 kD subunit</fullName>
        <ecNumber evidence="4">1.6.5.11</ecNumber>
    </submittedName>
</protein>
<dbReference type="GO" id="GO:0051536">
    <property type="term" value="F:iron-sulfur cluster binding"/>
    <property type="evidence" value="ECO:0007669"/>
    <property type="project" value="UniProtKB-KW"/>
</dbReference>
<dbReference type="InterPro" id="IPR036249">
    <property type="entry name" value="Thioredoxin-like_sf"/>
</dbReference>
<keyword evidence="4" id="KW-0560">Oxidoreductase</keyword>
<dbReference type="Gene3D" id="1.10.10.1590">
    <property type="entry name" value="NADH-quinone oxidoreductase subunit E"/>
    <property type="match status" value="1"/>
</dbReference>
<dbReference type="PANTHER" id="PTHR43342:SF1">
    <property type="entry name" value="BIFURCATING [FEFE] HYDROGENASE GAMMA SUBUNIT"/>
    <property type="match status" value="1"/>
</dbReference>
<name>A0A174IAD4_9FIRM</name>
<organism evidence="4 5">
    <name type="scientific">Hungatella hathewayi</name>
    <dbReference type="NCBI Taxonomy" id="154046"/>
    <lineage>
        <taxon>Bacteria</taxon>
        <taxon>Bacillati</taxon>
        <taxon>Bacillota</taxon>
        <taxon>Clostridia</taxon>
        <taxon>Lachnospirales</taxon>
        <taxon>Lachnospiraceae</taxon>
        <taxon>Hungatella</taxon>
    </lineage>
</organism>
<sequence length="165" mass="18735">MNDMDRNEFRMQMEEEEQKERQWQEIVDYYGGQKDAKSQDNIVEMLREVQELYGYIPSEKTGAMADALGVKQTLLLQLIKLYPSFKKAPYGHCITVCTGARCGSKGSAEVFEAVLKAVETRESGAFKIMMKECLKQCKTAPNLMVDSDSYGHVRPEEVAAILSKY</sequence>
<dbReference type="Pfam" id="PF01257">
    <property type="entry name" value="2Fe-2S_thioredx"/>
    <property type="match status" value="1"/>
</dbReference>
<evidence type="ECO:0000256" key="2">
    <source>
        <dbReference type="ARBA" id="ARBA00023004"/>
    </source>
</evidence>
<gene>
    <name evidence="4" type="primary">nuoE_2</name>
    <name evidence="4" type="ORF">ERS852407_04069</name>
</gene>
<evidence type="ECO:0000256" key="1">
    <source>
        <dbReference type="ARBA" id="ARBA00022723"/>
    </source>
</evidence>
<dbReference type="SUPFAM" id="SSF52833">
    <property type="entry name" value="Thioredoxin-like"/>
    <property type="match status" value="1"/>
</dbReference>
<keyword evidence="4" id="KW-0830">Ubiquinone</keyword>
<dbReference type="InterPro" id="IPR028431">
    <property type="entry name" value="NADP_DH_HndA-like"/>
</dbReference>
<dbReference type="PANTHER" id="PTHR43342">
    <property type="entry name" value="NADH-QUINONE OXIDOREDUCTASE, E SUBUNIT"/>
    <property type="match status" value="1"/>
</dbReference>
<dbReference type="GO" id="GO:0016491">
    <property type="term" value="F:oxidoreductase activity"/>
    <property type="evidence" value="ECO:0007669"/>
    <property type="project" value="UniProtKB-KW"/>
</dbReference>
<evidence type="ECO:0000313" key="4">
    <source>
        <dbReference type="EMBL" id="CUO82090.1"/>
    </source>
</evidence>
<dbReference type="EMBL" id="CYZE01000012">
    <property type="protein sequence ID" value="CUO82090.1"/>
    <property type="molecule type" value="Genomic_DNA"/>
</dbReference>
<reference evidence="4 5" key="1">
    <citation type="submission" date="2015-09" db="EMBL/GenBank/DDBJ databases">
        <authorList>
            <consortium name="Pathogen Informatics"/>
        </authorList>
    </citation>
    <scope>NUCLEOTIDE SEQUENCE [LARGE SCALE GENOMIC DNA]</scope>
    <source>
        <strain evidence="4 5">2789STDY5608850</strain>
    </source>
</reference>